<gene>
    <name evidence="2" type="ORF">B0H17DRAFT_1179132</name>
</gene>
<name>A0AAD7DJ95_MYCRO</name>
<sequence>MFAPTSDSLKPLQIPHGGPSMVIGAFPLVSQGGYRTSGPSSSLGSSNPSFKNAHRRNDSADVPYLPRIQTTPSVDPRGPQRADSTRVTGRSGIGFRFRGLASPGGAGSHETSETSKSSLFSWKGKAKAKAAGNASTYGAPTLTRTDTVDTTASSIHFLAPRPRAGFRPLPLSIPDEAETAFPVDSHQRAPRRLHKLGRPPGIEFGARMPVASPPPASPRSTKSARRASLSGFAARSDLGLDSGVGLGESSAASIAKLLRRRSSYEPIALLQQGSIDSLDAKHSFQYKHDDETRTLTSRWSADTPLTEYPAPVAISQYLPSSEDDSTPGEIFTSDDADNSVQHTISSRSPSPMRFHSYDSDSDDTDSWARGPTSTRMRSVSSRTEILLPTEKRLPVPFRRARLSWAPEGSDVRTESEEEWSGEWNRGDIRDVICSLRELKL</sequence>
<evidence type="ECO:0000256" key="1">
    <source>
        <dbReference type="SAM" id="MobiDB-lite"/>
    </source>
</evidence>
<protein>
    <submittedName>
        <fullName evidence="2">Uncharacterized protein</fullName>
    </submittedName>
</protein>
<feature type="region of interest" description="Disordered" evidence="1">
    <location>
        <begin position="1"/>
        <end position="115"/>
    </location>
</feature>
<dbReference type="EMBL" id="JARKIE010000048">
    <property type="protein sequence ID" value="KAJ7693050.1"/>
    <property type="molecule type" value="Genomic_DNA"/>
</dbReference>
<evidence type="ECO:0000313" key="3">
    <source>
        <dbReference type="Proteomes" id="UP001221757"/>
    </source>
</evidence>
<feature type="compositionally biased region" description="Polar residues" evidence="1">
    <location>
        <begin position="338"/>
        <end position="349"/>
    </location>
</feature>
<organism evidence="2 3">
    <name type="scientific">Mycena rosella</name>
    <name type="common">Pink bonnet</name>
    <name type="synonym">Agaricus rosellus</name>
    <dbReference type="NCBI Taxonomy" id="1033263"/>
    <lineage>
        <taxon>Eukaryota</taxon>
        <taxon>Fungi</taxon>
        <taxon>Dikarya</taxon>
        <taxon>Basidiomycota</taxon>
        <taxon>Agaricomycotina</taxon>
        <taxon>Agaricomycetes</taxon>
        <taxon>Agaricomycetidae</taxon>
        <taxon>Agaricales</taxon>
        <taxon>Marasmiineae</taxon>
        <taxon>Mycenaceae</taxon>
        <taxon>Mycena</taxon>
    </lineage>
</organism>
<feature type="region of interest" description="Disordered" evidence="1">
    <location>
        <begin position="317"/>
        <end position="382"/>
    </location>
</feature>
<feature type="region of interest" description="Disordered" evidence="1">
    <location>
        <begin position="197"/>
        <end position="227"/>
    </location>
</feature>
<keyword evidence="3" id="KW-1185">Reference proteome</keyword>
<reference evidence="2" key="1">
    <citation type="submission" date="2023-03" db="EMBL/GenBank/DDBJ databases">
        <title>Massive genome expansion in bonnet fungi (Mycena s.s.) driven by repeated elements and novel gene families across ecological guilds.</title>
        <authorList>
            <consortium name="Lawrence Berkeley National Laboratory"/>
            <person name="Harder C.B."/>
            <person name="Miyauchi S."/>
            <person name="Viragh M."/>
            <person name="Kuo A."/>
            <person name="Thoen E."/>
            <person name="Andreopoulos B."/>
            <person name="Lu D."/>
            <person name="Skrede I."/>
            <person name="Drula E."/>
            <person name="Henrissat B."/>
            <person name="Morin E."/>
            <person name="Kohler A."/>
            <person name="Barry K."/>
            <person name="LaButti K."/>
            <person name="Morin E."/>
            <person name="Salamov A."/>
            <person name="Lipzen A."/>
            <person name="Mereny Z."/>
            <person name="Hegedus B."/>
            <person name="Baldrian P."/>
            <person name="Stursova M."/>
            <person name="Weitz H."/>
            <person name="Taylor A."/>
            <person name="Grigoriev I.V."/>
            <person name="Nagy L.G."/>
            <person name="Martin F."/>
            <person name="Kauserud H."/>
        </authorList>
    </citation>
    <scope>NUCLEOTIDE SEQUENCE</scope>
    <source>
        <strain evidence="2">CBHHK067</strain>
    </source>
</reference>
<comment type="caution">
    <text evidence="2">The sequence shown here is derived from an EMBL/GenBank/DDBJ whole genome shotgun (WGS) entry which is preliminary data.</text>
</comment>
<accession>A0AAD7DJ95</accession>
<dbReference type="Proteomes" id="UP001221757">
    <property type="component" value="Unassembled WGS sequence"/>
</dbReference>
<dbReference type="AlphaFoldDB" id="A0AAD7DJ95"/>
<feature type="compositionally biased region" description="Low complexity" evidence="1">
    <location>
        <begin position="37"/>
        <end position="49"/>
    </location>
</feature>
<feature type="compositionally biased region" description="Acidic residues" evidence="1">
    <location>
        <begin position="321"/>
        <end position="337"/>
    </location>
</feature>
<proteinExistence type="predicted"/>
<feature type="compositionally biased region" description="Low complexity" evidence="1">
    <location>
        <begin position="372"/>
        <end position="382"/>
    </location>
</feature>
<evidence type="ECO:0000313" key="2">
    <source>
        <dbReference type="EMBL" id="KAJ7693050.1"/>
    </source>
</evidence>